<dbReference type="EMBL" id="NHYE01004467">
    <property type="protein sequence ID" value="PPQ84452.1"/>
    <property type="molecule type" value="Genomic_DNA"/>
</dbReference>
<dbReference type="Proteomes" id="UP000284706">
    <property type="component" value="Unassembled WGS sequence"/>
</dbReference>
<comment type="caution">
    <text evidence="2">The sequence shown here is derived from an EMBL/GenBank/DDBJ whole genome shotgun (WGS) entry which is preliminary data.</text>
</comment>
<name>A0A409X148_9AGAR</name>
<evidence type="ECO:0000313" key="2">
    <source>
        <dbReference type="EMBL" id="PPQ84452.1"/>
    </source>
</evidence>
<evidence type="ECO:0000313" key="3">
    <source>
        <dbReference type="Proteomes" id="UP000284706"/>
    </source>
</evidence>
<keyword evidence="1" id="KW-0732">Signal</keyword>
<feature type="signal peptide" evidence="1">
    <location>
        <begin position="1"/>
        <end position="20"/>
    </location>
</feature>
<evidence type="ECO:0000256" key="1">
    <source>
        <dbReference type="SAM" id="SignalP"/>
    </source>
</evidence>
<accession>A0A409X148</accession>
<protein>
    <submittedName>
        <fullName evidence="2">Uncharacterized protein</fullName>
    </submittedName>
</protein>
<keyword evidence="3" id="KW-1185">Reference proteome</keyword>
<organism evidence="2 3">
    <name type="scientific">Gymnopilus dilepis</name>
    <dbReference type="NCBI Taxonomy" id="231916"/>
    <lineage>
        <taxon>Eukaryota</taxon>
        <taxon>Fungi</taxon>
        <taxon>Dikarya</taxon>
        <taxon>Basidiomycota</taxon>
        <taxon>Agaricomycotina</taxon>
        <taxon>Agaricomycetes</taxon>
        <taxon>Agaricomycetidae</taxon>
        <taxon>Agaricales</taxon>
        <taxon>Agaricineae</taxon>
        <taxon>Hymenogastraceae</taxon>
        <taxon>Gymnopilus</taxon>
    </lineage>
</organism>
<dbReference type="AlphaFoldDB" id="A0A409X148"/>
<feature type="chain" id="PRO_5019533177" evidence="1">
    <location>
        <begin position="21"/>
        <end position="151"/>
    </location>
</feature>
<reference evidence="2 3" key="1">
    <citation type="journal article" date="2018" name="Evol. Lett.">
        <title>Horizontal gene cluster transfer increased hallucinogenic mushroom diversity.</title>
        <authorList>
            <person name="Reynolds H.T."/>
            <person name="Vijayakumar V."/>
            <person name="Gluck-Thaler E."/>
            <person name="Korotkin H.B."/>
            <person name="Matheny P.B."/>
            <person name="Slot J.C."/>
        </authorList>
    </citation>
    <scope>NUCLEOTIDE SEQUENCE [LARGE SCALE GENOMIC DNA]</scope>
    <source>
        <strain evidence="2 3">SRW20</strain>
    </source>
</reference>
<proteinExistence type="predicted"/>
<sequence>MRTILYVLLSSTSINLVCKALPLPAVHDWYNYDARDADDLVRIEARSHGSHHVLMPVGPGARYPEDDPSHAQSTRLYHPIPPNTYFQTAEHFWTHHDVNAQANQLMGALDHAPTAHCAAPPRRGGRFTVGFTKAKKRVGEFFKKRFGKKKN</sequence>
<gene>
    <name evidence="2" type="ORF">CVT26_007755</name>
</gene>
<dbReference type="InParanoid" id="A0A409X148"/>